<organism evidence="3 5">
    <name type="scientific">Nocardia terpenica</name>
    <dbReference type="NCBI Taxonomy" id="455432"/>
    <lineage>
        <taxon>Bacteria</taxon>
        <taxon>Bacillati</taxon>
        <taxon>Actinomycetota</taxon>
        <taxon>Actinomycetes</taxon>
        <taxon>Mycobacteriales</taxon>
        <taxon>Nocardiaceae</taxon>
        <taxon>Nocardia</taxon>
    </lineage>
</organism>
<evidence type="ECO:0000313" key="5">
    <source>
        <dbReference type="Proteomes" id="UP000076512"/>
    </source>
</evidence>
<evidence type="ECO:0000256" key="2">
    <source>
        <dbReference type="SAM" id="SignalP"/>
    </source>
</evidence>
<keyword evidence="1" id="KW-1133">Transmembrane helix</keyword>
<evidence type="ECO:0000313" key="3">
    <source>
        <dbReference type="EMBL" id="KZM69800.1"/>
    </source>
</evidence>
<accession>A0A164IW07</accession>
<feature type="transmembrane region" description="Helical" evidence="1">
    <location>
        <begin position="84"/>
        <end position="103"/>
    </location>
</feature>
<feature type="chain" id="PRO_5038212726" description="TrbC/VIRB2 family protein" evidence="2">
    <location>
        <begin position="29"/>
        <end position="112"/>
    </location>
</feature>
<evidence type="ECO:0008006" key="6">
    <source>
        <dbReference type="Google" id="ProtNLM"/>
    </source>
</evidence>
<name>A0A164IW07_9NOCA</name>
<keyword evidence="1" id="KW-0812">Transmembrane</keyword>
<dbReference type="InterPro" id="IPR043993">
    <property type="entry name" value="T4SS_pilin"/>
</dbReference>
<dbReference type="AlphaFoldDB" id="A0A164IW07"/>
<evidence type="ECO:0000256" key="1">
    <source>
        <dbReference type="SAM" id="Phobius"/>
    </source>
</evidence>
<gene>
    <name evidence="3" type="ORF">AWN90_06935</name>
    <name evidence="4" type="ORF">AWN90_21115</name>
</gene>
<sequence>MRRPGGAVLAAGVVSVAAVVAAAAPAAADPVVLAVAGSLDEVCTHLRNWLIGILATVATVYLTVGGARYLLSGGDAGEVERAKACVRAALIGYSLAILAPVVVEVLKSLVGG</sequence>
<dbReference type="Proteomes" id="UP000076512">
    <property type="component" value="Unassembled WGS sequence"/>
</dbReference>
<dbReference type="EMBL" id="LWGR01000017">
    <property type="protein sequence ID" value="KZM69800.1"/>
    <property type="molecule type" value="Genomic_DNA"/>
</dbReference>
<dbReference type="Pfam" id="PF18895">
    <property type="entry name" value="T4SS_pilin"/>
    <property type="match status" value="1"/>
</dbReference>
<protein>
    <recommendedName>
        <fullName evidence="6">TrbC/VIRB2 family protein</fullName>
    </recommendedName>
</protein>
<proteinExistence type="predicted"/>
<reference evidence="3 5" key="1">
    <citation type="submission" date="2016-04" db="EMBL/GenBank/DDBJ databases">
        <authorList>
            <person name="Evans L.H."/>
            <person name="Alamgir A."/>
            <person name="Owens N."/>
            <person name="Weber N.D."/>
            <person name="Virtaneva K."/>
            <person name="Barbian K."/>
            <person name="Babar A."/>
            <person name="Rosenke K."/>
        </authorList>
    </citation>
    <scope>NUCLEOTIDE SEQUENCE [LARGE SCALE GENOMIC DNA]</scope>
    <source>
        <strain evidence="3 5">IFM 0406</strain>
    </source>
</reference>
<feature type="transmembrane region" description="Helical" evidence="1">
    <location>
        <begin position="52"/>
        <end position="72"/>
    </location>
</feature>
<feature type="signal peptide" evidence="2">
    <location>
        <begin position="1"/>
        <end position="28"/>
    </location>
</feature>
<dbReference type="STRING" id="455432.AWN90_06935"/>
<keyword evidence="5" id="KW-1185">Reference proteome</keyword>
<keyword evidence="2" id="KW-0732">Signal</keyword>
<evidence type="ECO:0000313" key="4">
    <source>
        <dbReference type="EMBL" id="KZM75116.1"/>
    </source>
</evidence>
<keyword evidence="1" id="KW-0472">Membrane</keyword>
<comment type="caution">
    <text evidence="3">The sequence shown here is derived from an EMBL/GenBank/DDBJ whole genome shotgun (WGS) entry which is preliminary data.</text>
</comment>
<dbReference type="EMBL" id="LWGR01000004">
    <property type="protein sequence ID" value="KZM75116.1"/>
    <property type="molecule type" value="Genomic_DNA"/>
</dbReference>